<evidence type="ECO:0000313" key="2">
    <source>
        <dbReference type="Proteomes" id="UP000272464"/>
    </source>
</evidence>
<keyword evidence="2" id="KW-1185">Reference proteome</keyword>
<gene>
    <name evidence="1" type="ORF">EJP77_02085</name>
</gene>
<comment type="caution">
    <text evidence="1">The sequence shown here is derived from an EMBL/GenBank/DDBJ whole genome shotgun (WGS) entry which is preliminary data.</text>
</comment>
<protein>
    <submittedName>
        <fullName evidence="1">Uncharacterized protein</fullName>
    </submittedName>
</protein>
<dbReference type="RefSeq" id="WP_127197524.1">
    <property type="nucleotide sequence ID" value="NZ_RZNX01000001.1"/>
</dbReference>
<dbReference type="AlphaFoldDB" id="A0A433XP27"/>
<dbReference type="Proteomes" id="UP000272464">
    <property type="component" value="Unassembled WGS sequence"/>
</dbReference>
<name>A0A433XP27_9BACL</name>
<organism evidence="1 2">
    <name type="scientific">Paenibacillus zeisoli</name>
    <dbReference type="NCBI Taxonomy" id="2496267"/>
    <lineage>
        <taxon>Bacteria</taxon>
        <taxon>Bacillati</taxon>
        <taxon>Bacillota</taxon>
        <taxon>Bacilli</taxon>
        <taxon>Bacillales</taxon>
        <taxon>Paenibacillaceae</taxon>
        <taxon>Paenibacillus</taxon>
    </lineage>
</organism>
<proteinExistence type="predicted"/>
<dbReference type="OrthoDB" id="1953806at2"/>
<evidence type="ECO:0000313" key="1">
    <source>
        <dbReference type="EMBL" id="RUT35827.1"/>
    </source>
</evidence>
<dbReference type="EMBL" id="RZNX01000001">
    <property type="protein sequence ID" value="RUT35827.1"/>
    <property type="molecule type" value="Genomic_DNA"/>
</dbReference>
<sequence length="78" mass="9234">MHLENLSIALKLTDVWEKKKLRRNFPGKELNIVVTCELDGKEAVARFYQLRPVEVAWVNEENDFENYKHEAILLLKVH</sequence>
<accession>A0A433XP27</accession>
<reference evidence="1 2" key="1">
    <citation type="submission" date="2018-12" db="EMBL/GenBank/DDBJ databases">
        <authorList>
            <person name="Sun L."/>
            <person name="Chen Z."/>
        </authorList>
    </citation>
    <scope>NUCLEOTIDE SEQUENCE [LARGE SCALE GENOMIC DNA]</scope>
    <source>
        <strain evidence="1 2">3-5-3</strain>
    </source>
</reference>